<dbReference type="InterPro" id="IPR052038">
    <property type="entry name" value="Type-VII_TA_antitoxin"/>
</dbReference>
<dbReference type="Gene3D" id="1.10.260.40">
    <property type="entry name" value="lambda repressor-like DNA-binding domains"/>
    <property type="match status" value="1"/>
</dbReference>
<keyword evidence="2" id="KW-1277">Toxin-antitoxin system</keyword>
<dbReference type="SUPFAM" id="SSF81301">
    <property type="entry name" value="Nucleotidyltransferase"/>
    <property type="match status" value="1"/>
</dbReference>
<evidence type="ECO:0000256" key="4">
    <source>
        <dbReference type="ARBA" id="ARBA00022695"/>
    </source>
</evidence>
<evidence type="ECO:0000256" key="6">
    <source>
        <dbReference type="ARBA" id="ARBA00022741"/>
    </source>
</evidence>
<comment type="cofactor">
    <cofactor evidence="1">
        <name>Mg(2+)</name>
        <dbReference type="ChEBI" id="CHEBI:18420"/>
    </cofactor>
</comment>
<dbReference type="SUPFAM" id="SSF47413">
    <property type="entry name" value="lambda repressor-like DNA-binding domains"/>
    <property type="match status" value="1"/>
</dbReference>
<dbReference type="SMART" id="SM00530">
    <property type="entry name" value="HTH_XRE"/>
    <property type="match status" value="1"/>
</dbReference>
<evidence type="ECO:0000256" key="8">
    <source>
        <dbReference type="ARBA" id="ARBA00022842"/>
    </source>
</evidence>
<evidence type="ECO:0000256" key="3">
    <source>
        <dbReference type="ARBA" id="ARBA00022679"/>
    </source>
</evidence>
<keyword evidence="7" id="KW-0067">ATP-binding</keyword>
<evidence type="ECO:0000259" key="10">
    <source>
        <dbReference type="PROSITE" id="PS50943"/>
    </source>
</evidence>
<dbReference type="InterPro" id="IPR001387">
    <property type="entry name" value="Cro/C1-type_HTH"/>
</dbReference>
<dbReference type="EMBL" id="JANTEZ010000003">
    <property type="protein sequence ID" value="MCS5714600.1"/>
    <property type="molecule type" value="Genomic_DNA"/>
</dbReference>
<dbReference type="InterPro" id="IPR010982">
    <property type="entry name" value="Lambda_DNA-bd_dom_sf"/>
</dbReference>
<dbReference type="InterPro" id="IPR002934">
    <property type="entry name" value="Polymerase_NTP_transf_dom"/>
</dbReference>
<name>A0ABT2GH43_9MICO</name>
<reference evidence="11" key="1">
    <citation type="submission" date="2022-08" db="EMBL/GenBank/DDBJ databases">
        <authorList>
            <person name="Deng Y."/>
            <person name="Han X.-F."/>
            <person name="Zhang Y.-Q."/>
        </authorList>
    </citation>
    <scope>NUCLEOTIDE SEQUENCE</scope>
    <source>
        <strain evidence="11">CPCC 205716</strain>
    </source>
</reference>
<evidence type="ECO:0000256" key="5">
    <source>
        <dbReference type="ARBA" id="ARBA00022723"/>
    </source>
</evidence>
<dbReference type="Proteomes" id="UP001165580">
    <property type="component" value="Unassembled WGS sequence"/>
</dbReference>
<dbReference type="CDD" id="cd05403">
    <property type="entry name" value="NT_KNTase_like"/>
    <property type="match status" value="1"/>
</dbReference>
<protein>
    <submittedName>
        <fullName evidence="11">Helix-turn-helix domain-containing protein</fullName>
    </submittedName>
</protein>
<accession>A0ABT2GH43</accession>
<evidence type="ECO:0000256" key="9">
    <source>
        <dbReference type="ARBA" id="ARBA00038276"/>
    </source>
</evidence>
<organism evidence="11 12">
    <name type="scientific">Herbiconiux gentiana</name>
    <dbReference type="NCBI Taxonomy" id="2970912"/>
    <lineage>
        <taxon>Bacteria</taxon>
        <taxon>Bacillati</taxon>
        <taxon>Actinomycetota</taxon>
        <taxon>Actinomycetes</taxon>
        <taxon>Micrococcales</taxon>
        <taxon>Microbacteriaceae</taxon>
        <taxon>Herbiconiux</taxon>
    </lineage>
</organism>
<gene>
    <name evidence="11" type="ORF">NVV95_08545</name>
</gene>
<dbReference type="Pfam" id="PF01909">
    <property type="entry name" value="NTP_transf_2"/>
    <property type="match status" value="1"/>
</dbReference>
<proteinExistence type="inferred from homology"/>
<dbReference type="Pfam" id="PF01381">
    <property type="entry name" value="HTH_3"/>
    <property type="match status" value="1"/>
</dbReference>
<dbReference type="PROSITE" id="PS50943">
    <property type="entry name" value="HTH_CROC1"/>
    <property type="match status" value="1"/>
</dbReference>
<dbReference type="PANTHER" id="PTHR33571:SF12">
    <property type="entry name" value="BSL3053 PROTEIN"/>
    <property type="match status" value="1"/>
</dbReference>
<keyword evidence="12" id="KW-1185">Reference proteome</keyword>
<evidence type="ECO:0000313" key="12">
    <source>
        <dbReference type="Proteomes" id="UP001165580"/>
    </source>
</evidence>
<dbReference type="Gene3D" id="3.30.460.10">
    <property type="entry name" value="Beta Polymerase, domain 2"/>
    <property type="match status" value="1"/>
</dbReference>
<comment type="similarity">
    <text evidence="9">Belongs to the MntA antitoxin family.</text>
</comment>
<keyword evidence="5" id="KW-0479">Metal-binding</keyword>
<dbReference type="PANTHER" id="PTHR33571">
    <property type="entry name" value="SSL8005 PROTEIN"/>
    <property type="match status" value="1"/>
</dbReference>
<evidence type="ECO:0000256" key="1">
    <source>
        <dbReference type="ARBA" id="ARBA00001946"/>
    </source>
</evidence>
<keyword evidence="6" id="KW-0547">Nucleotide-binding</keyword>
<evidence type="ECO:0000256" key="2">
    <source>
        <dbReference type="ARBA" id="ARBA00022649"/>
    </source>
</evidence>
<dbReference type="RefSeq" id="WP_259486125.1">
    <property type="nucleotide sequence ID" value="NZ_JANTEZ010000003.1"/>
</dbReference>
<evidence type="ECO:0000256" key="7">
    <source>
        <dbReference type="ARBA" id="ARBA00022840"/>
    </source>
</evidence>
<dbReference type="InterPro" id="IPR043519">
    <property type="entry name" value="NT_sf"/>
</dbReference>
<sequence>MSSAAELLRSARVRGGLTQQQLAQRAGVTQSVVSAYESGKREPSLSTLRRLVNATGLHLETRVTEGHPAPRPNLRELVHTHRDELGAALGSLGASRIRLFGSVARGDSNEQSDVDLLVTLDAGVGLFALSRMRGEAERILGVDVDVVPEDSLKPDVRESVLADAVSL</sequence>
<dbReference type="CDD" id="cd00093">
    <property type="entry name" value="HTH_XRE"/>
    <property type="match status" value="1"/>
</dbReference>
<keyword evidence="3" id="KW-0808">Transferase</keyword>
<comment type="caution">
    <text evidence="11">The sequence shown here is derived from an EMBL/GenBank/DDBJ whole genome shotgun (WGS) entry which is preliminary data.</text>
</comment>
<keyword evidence="4" id="KW-0548">Nucleotidyltransferase</keyword>
<evidence type="ECO:0000313" key="11">
    <source>
        <dbReference type="EMBL" id="MCS5714600.1"/>
    </source>
</evidence>
<keyword evidence="8" id="KW-0460">Magnesium</keyword>
<feature type="domain" description="HTH cro/C1-type" evidence="10">
    <location>
        <begin position="8"/>
        <end position="62"/>
    </location>
</feature>